<comment type="similarity">
    <text evidence="2">Belongs to the HPPK family.</text>
</comment>
<keyword evidence="8" id="KW-0067">ATP-binding</keyword>
<dbReference type="PROSITE" id="PS00794">
    <property type="entry name" value="HPPK"/>
    <property type="match status" value="1"/>
</dbReference>
<keyword evidence="7 14" id="KW-0418">Kinase</keyword>
<keyword evidence="9" id="KW-0289">Folate biosynthesis</keyword>
<dbReference type="AlphaFoldDB" id="A0A0B4XML4"/>
<dbReference type="EMBL" id="CP004387">
    <property type="protein sequence ID" value="AJD49599.1"/>
    <property type="molecule type" value="Genomic_DNA"/>
</dbReference>
<comment type="function">
    <text evidence="10">Catalyzes the transfer of pyrophosphate from adenosine triphosphate (ATP) to 6-hydroxymethyl-7,8-dihydropterin, an enzymatic step in folate biosynthesis pathway.</text>
</comment>
<dbReference type="InterPro" id="IPR000550">
    <property type="entry name" value="Hppk"/>
</dbReference>
<dbReference type="GO" id="GO:0046656">
    <property type="term" value="P:folic acid biosynthetic process"/>
    <property type="evidence" value="ECO:0007669"/>
    <property type="project" value="UniProtKB-KW"/>
</dbReference>
<evidence type="ECO:0000256" key="8">
    <source>
        <dbReference type="ARBA" id="ARBA00022840"/>
    </source>
</evidence>
<feature type="domain" description="7,8-dihydro-6-hydroxymethylpterin-pyrophosphokinase" evidence="13">
    <location>
        <begin position="88"/>
        <end position="99"/>
    </location>
</feature>
<accession>A0A0B4XML4</accession>
<keyword evidence="15" id="KW-1185">Reference proteome</keyword>
<dbReference type="PANTHER" id="PTHR43071:SF1">
    <property type="entry name" value="2-AMINO-4-HYDROXY-6-HYDROXYMETHYLDIHYDROPTERIDINE PYROPHOSPHOKINASE"/>
    <property type="match status" value="1"/>
</dbReference>
<evidence type="ECO:0000313" key="14">
    <source>
        <dbReference type="EMBL" id="AJD49599.1"/>
    </source>
</evidence>
<proteinExistence type="inferred from homology"/>
<protein>
    <recommendedName>
        <fullName evidence="4">2-amino-4-hydroxy-6-hydroxymethyldihydropteridine pyrophosphokinase</fullName>
        <ecNumber evidence="3">2.7.6.3</ecNumber>
    </recommendedName>
    <alternativeName>
        <fullName evidence="11">6-hydroxymethyl-7,8-dihydropterin pyrophosphokinase</fullName>
    </alternativeName>
    <alternativeName>
        <fullName evidence="12">7,8-dihydro-6-hydroxymethylpterin-pyrophosphokinase</fullName>
    </alternativeName>
</protein>
<evidence type="ECO:0000256" key="5">
    <source>
        <dbReference type="ARBA" id="ARBA00022679"/>
    </source>
</evidence>
<dbReference type="KEGG" id="apac:S7S_15935"/>
<dbReference type="Proteomes" id="UP000006764">
    <property type="component" value="Chromosome"/>
</dbReference>
<dbReference type="GO" id="GO:0005524">
    <property type="term" value="F:ATP binding"/>
    <property type="evidence" value="ECO:0007669"/>
    <property type="project" value="UniProtKB-KW"/>
</dbReference>
<dbReference type="Pfam" id="PF01288">
    <property type="entry name" value="HPPK"/>
    <property type="match status" value="1"/>
</dbReference>
<evidence type="ECO:0000256" key="1">
    <source>
        <dbReference type="ARBA" id="ARBA00005051"/>
    </source>
</evidence>
<evidence type="ECO:0000256" key="9">
    <source>
        <dbReference type="ARBA" id="ARBA00022909"/>
    </source>
</evidence>
<evidence type="ECO:0000256" key="3">
    <source>
        <dbReference type="ARBA" id="ARBA00013253"/>
    </source>
</evidence>
<dbReference type="Gene3D" id="3.30.70.560">
    <property type="entry name" value="7,8-Dihydro-6-hydroxymethylpterin-pyrophosphokinase HPPK"/>
    <property type="match status" value="1"/>
</dbReference>
<dbReference type="STRING" id="391936.S7S_15935"/>
<dbReference type="CDD" id="cd00483">
    <property type="entry name" value="HPPK"/>
    <property type="match status" value="1"/>
</dbReference>
<evidence type="ECO:0000313" key="15">
    <source>
        <dbReference type="Proteomes" id="UP000006764"/>
    </source>
</evidence>
<dbReference type="NCBIfam" id="TIGR01498">
    <property type="entry name" value="folK"/>
    <property type="match status" value="1"/>
</dbReference>
<organism evidence="14 15">
    <name type="scientific">Isoalcanivorax pacificus W11-5</name>
    <dbReference type="NCBI Taxonomy" id="391936"/>
    <lineage>
        <taxon>Bacteria</taxon>
        <taxon>Pseudomonadati</taxon>
        <taxon>Pseudomonadota</taxon>
        <taxon>Gammaproteobacteria</taxon>
        <taxon>Oceanospirillales</taxon>
        <taxon>Alcanivoracaceae</taxon>
        <taxon>Isoalcanivorax</taxon>
    </lineage>
</organism>
<sequence length="173" mass="18638">MIRAYVGLGSNLAEPAAQVRQAIAALAALPQTTLAGSSPLYRTAPVGPQDQPDFINAVAALDTALAPLDLLDALQAVEQVAGRERLRHWGERTLDLDLLLYGDAQIRHPRLTVPHPHMTERAFVLVPLAALAPDLQLPDGRAVTELLRQCNQDGVWYHEAGQSDVSLSGDQPC</sequence>
<evidence type="ECO:0000256" key="6">
    <source>
        <dbReference type="ARBA" id="ARBA00022741"/>
    </source>
</evidence>
<dbReference type="OrthoDB" id="9808041at2"/>
<dbReference type="GO" id="GO:0016301">
    <property type="term" value="F:kinase activity"/>
    <property type="evidence" value="ECO:0007669"/>
    <property type="project" value="UniProtKB-KW"/>
</dbReference>
<evidence type="ECO:0000256" key="4">
    <source>
        <dbReference type="ARBA" id="ARBA00016218"/>
    </source>
</evidence>
<evidence type="ECO:0000256" key="7">
    <source>
        <dbReference type="ARBA" id="ARBA00022777"/>
    </source>
</evidence>
<dbReference type="GO" id="GO:0046654">
    <property type="term" value="P:tetrahydrofolate biosynthetic process"/>
    <property type="evidence" value="ECO:0007669"/>
    <property type="project" value="UniProtKB-UniPathway"/>
</dbReference>
<keyword evidence="5" id="KW-0808">Transferase</keyword>
<gene>
    <name evidence="14" type="ORF">S7S_15935</name>
</gene>
<dbReference type="SUPFAM" id="SSF55083">
    <property type="entry name" value="6-hydroxymethyl-7,8-dihydropterin pyrophosphokinase, HPPK"/>
    <property type="match status" value="1"/>
</dbReference>
<dbReference type="EC" id="2.7.6.3" evidence="3"/>
<dbReference type="UniPathway" id="UPA00077">
    <property type="reaction ID" value="UER00155"/>
</dbReference>
<dbReference type="HOGENOM" id="CLU_097916_0_1_6"/>
<dbReference type="InterPro" id="IPR035907">
    <property type="entry name" value="Hppk_sf"/>
</dbReference>
<evidence type="ECO:0000256" key="11">
    <source>
        <dbReference type="ARBA" id="ARBA00029766"/>
    </source>
</evidence>
<dbReference type="PANTHER" id="PTHR43071">
    <property type="entry name" value="2-AMINO-4-HYDROXY-6-HYDROXYMETHYLDIHYDROPTERIDINE PYROPHOSPHOKINASE"/>
    <property type="match status" value="1"/>
</dbReference>
<dbReference type="RefSeq" id="WP_008733348.1">
    <property type="nucleotide sequence ID" value="NZ_CP004387.1"/>
</dbReference>
<evidence type="ECO:0000259" key="13">
    <source>
        <dbReference type="PROSITE" id="PS00794"/>
    </source>
</evidence>
<evidence type="ECO:0000256" key="12">
    <source>
        <dbReference type="ARBA" id="ARBA00033413"/>
    </source>
</evidence>
<reference evidence="14 15" key="1">
    <citation type="journal article" date="2012" name="J. Bacteriol.">
        <title>Genome sequence of an alkane-degrading bacterium, Alcanivorax pacificus type strain W11-5, isolated from deep sea sediment.</title>
        <authorList>
            <person name="Lai Q."/>
            <person name="Shao Z."/>
        </authorList>
    </citation>
    <scope>NUCLEOTIDE SEQUENCE [LARGE SCALE GENOMIC DNA]</scope>
    <source>
        <strain evidence="14 15">W11-5</strain>
    </source>
</reference>
<evidence type="ECO:0000256" key="2">
    <source>
        <dbReference type="ARBA" id="ARBA00005810"/>
    </source>
</evidence>
<comment type="pathway">
    <text evidence="1">Cofactor biosynthesis; tetrahydrofolate biosynthesis; 2-amino-4-hydroxy-6-hydroxymethyl-7,8-dihydropteridine diphosphate from 7,8-dihydroneopterin triphosphate: step 4/4.</text>
</comment>
<name>A0A0B4XML4_9GAMM</name>
<keyword evidence="6" id="KW-0547">Nucleotide-binding</keyword>
<dbReference type="GO" id="GO:0003848">
    <property type="term" value="F:2-amino-4-hydroxy-6-hydroxymethyldihydropteridine diphosphokinase activity"/>
    <property type="evidence" value="ECO:0007669"/>
    <property type="project" value="UniProtKB-EC"/>
</dbReference>
<evidence type="ECO:0000256" key="10">
    <source>
        <dbReference type="ARBA" id="ARBA00029409"/>
    </source>
</evidence>